<dbReference type="AlphaFoldDB" id="A0AAD8Y7N3"/>
<gene>
    <name evidence="3" type="ORF">QTG54_008589</name>
</gene>
<evidence type="ECO:0000313" key="4">
    <source>
        <dbReference type="Proteomes" id="UP001224775"/>
    </source>
</evidence>
<dbReference type="Proteomes" id="UP001224775">
    <property type="component" value="Unassembled WGS sequence"/>
</dbReference>
<dbReference type="PANTHER" id="PTHR11242:SF17">
    <property type="match status" value="1"/>
</dbReference>
<dbReference type="Pfam" id="PF13181">
    <property type="entry name" value="TPR_8"/>
    <property type="match status" value="1"/>
</dbReference>
<proteinExistence type="predicted"/>
<dbReference type="SUPFAM" id="SSF48452">
    <property type="entry name" value="TPR-like"/>
    <property type="match status" value="1"/>
</dbReference>
<reference evidence="3" key="1">
    <citation type="submission" date="2023-06" db="EMBL/GenBank/DDBJ databases">
        <title>Survivors Of The Sea: Transcriptome response of Skeletonema marinoi to long-term dormancy.</title>
        <authorList>
            <person name="Pinder M.I.M."/>
            <person name="Kourtchenko O."/>
            <person name="Robertson E.K."/>
            <person name="Larsson T."/>
            <person name="Maumus F."/>
            <person name="Osuna-Cruz C.M."/>
            <person name="Vancaester E."/>
            <person name="Stenow R."/>
            <person name="Vandepoele K."/>
            <person name="Ploug H."/>
            <person name="Bruchert V."/>
            <person name="Godhe A."/>
            <person name="Topel M."/>
        </authorList>
    </citation>
    <scope>NUCLEOTIDE SEQUENCE</scope>
    <source>
        <strain evidence="3">R05AC</strain>
    </source>
</reference>
<evidence type="ECO:0000313" key="3">
    <source>
        <dbReference type="EMBL" id="KAK1740494.1"/>
    </source>
</evidence>
<dbReference type="SMART" id="SM00028">
    <property type="entry name" value="TPR"/>
    <property type="match status" value="3"/>
</dbReference>
<name>A0AAD8Y7N3_9STRA</name>
<sequence length="158" mass="18505">MKKFKLDGNALFNSNKCHEALQKYQKALIYYEYCFDAVDSEKRELEQVRLRCLLNAAACTLRLESYKQCVEFCNEALEIDDKNPKAFFRRAKARRLLNRHDLAKRDLKRAVELTEGGKKCTDIQREMMLLQQCEEQYKQTTMEFAQRAIGGSSSEDNN</sequence>
<keyword evidence="4" id="KW-1185">Reference proteome</keyword>
<dbReference type="EMBL" id="JATAAI010000015">
    <property type="protein sequence ID" value="KAK1740494.1"/>
    <property type="molecule type" value="Genomic_DNA"/>
</dbReference>
<keyword evidence="1" id="KW-0677">Repeat</keyword>
<organism evidence="3 4">
    <name type="scientific">Skeletonema marinoi</name>
    <dbReference type="NCBI Taxonomy" id="267567"/>
    <lineage>
        <taxon>Eukaryota</taxon>
        <taxon>Sar</taxon>
        <taxon>Stramenopiles</taxon>
        <taxon>Ochrophyta</taxon>
        <taxon>Bacillariophyta</taxon>
        <taxon>Coscinodiscophyceae</taxon>
        <taxon>Thalassiosirophycidae</taxon>
        <taxon>Thalassiosirales</taxon>
        <taxon>Skeletonemataceae</taxon>
        <taxon>Skeletonema</taxon>
        <taxon>Skeletonema marinoi-dohrnii complex</taxon>
    </lineage>
</organism>
<keyword evidence="2" id="KW-0802">TPR repeat</keyword>
<dbReference type="InterPro" id="IPR019734">
    <property type="entry name" value="TPR_rpt"/>
</dbReference>
<evidence type="ECO:0000256" key="2">
    <source>
        <dbReference type="ARBA" id="ARBA00022803"/>
    </source>
</evidence>
<accession>A0AAD8Y7N3</accession>
<comment type="caution">
    <text evidence="3">The sequence shown here is derived from an EMBL/GenBank/DDBJ whole genome shotgun (WGS) entry which is preliminary data.</text>
</comment>
<dbReference type="InterPro" id="IPR039663">
    <property type="entry name" value="AIP/AIPL1/TTC9"/>
</dbReference>
<dbReference type="Gene3D" id="1.25.40.10">
    <property type="entry name" value="Tetratricopeptide repeat domain"/>
    <property type="match status" value="1"/>
</dbReference>
<evidence type="ECO:0000256" key="1">
    <source>
        <dbReference type="ARBA" id="ARBA00022737"/>
    </source>
</evidence>
<protein>
    <submittedName>
        <fullName evidence="3">Tetratricopeptide repeat protein</fullName>
    </submittedName>
</protein>
<dbReference type="PANTHER" id="PTHR11242">
    <property type="entry name" value="ARYL HYDROCARBON RECEPTOR INTERACTING PROTEIN RELATED"/>
    <property type="match status" value="1"/>
</dbReference>
<dbReference type="InterPro" id="IPR011990">
    <property type="entry name" value="TPR-like_helical_dom_sf"/>
</dbReference>